<gene>
    <name evidence="4 5 6 7" type="primary">LOC117641189</name>
</gene>
<evidence type="ECO:0000313" key="5">
    <source>
        <dbReference type="RefSeq" id="XP_034234234.1"/>
    </source>
</evidence>
<evidence type="ECO:0000259" key="2">
    <source>
        <dbReference type="PROSITE" id="PS51352"/>
    </source>
</evidence>
<accession>A0A6P8YJX3</accession>
<dbReference type="PANTHER" id="PTHR43601:SF5">
    <property type="entry name" value="EG:132E8.3 PROTEIN"/>
    <property type="match status" value="1"/>
</dbReference>
<keyword evidence="3" id="KW-1185">Reference proteome</keyword>
<evidence type="ECO:0000313" key="6">
    <source>
        <dbReference type="RefSeq" id="XP_034234242.1"/>
    </source>
</evidence>
<organism evidence="6">
    <name type="scientific">Thrips palmi</name>
    <name type="common">Melon thrips</name>
    <dbReference type="NCBI Taxonomy" id="161013"/>
    <lineage>
        <taxon>Eukaryota</taxon>
        <taxon>Metazoa</taxon>
        <taxon>Ecdysozoa</taxon>
        <taxon>Arthropoda</taxon>
        <taxon>Hexapoda</taxon>
        <taxon>Insecta</taxon>
        <taxon>Pterygota</taxon>
        <taxon>Neoptera</taxon>
        <taxon>Paraneoptera</taxon>
        <taxon>Thysanoptera</taxon>
        <taxon>Terebrantia</taxon>
        <taxon>Thripoidea</taxon>
        <taxon>Thripidae</taxon>
        <taxon>Thrips</taxon>
    </lineage>
</organism>
<name>A0A6P8YJX3_THRPL</name>
<dbReference type="OrthoDB" id="19690at2759"/>
<protein>
    <submittedName>
        <fullName evidence="4 5">Thioredoxin, mitochondrial</fullName>
    </submittedName>
</protein>
<feature type="domain" description="Thioredoxin" evidence="2">
    <location>
        <begin position="62"/>
        <end position="188"/>
    </location>
</feature>
<dbReference type="RefSeq" id="XP_034234242.1">
    <property type="nucleotide sequence ID" value="XM_034378351.1"/>
</dbReference>
<dbReference type="SUPFAM" id="SSF52833">
    <property type="entry name" value="Thioredoxin-like"/>
    <property type="match status" value="1"/>
</dbReference>
<dbReference type="GO" id="GO:0045454">
    <property type="term" value="P:cell redox homeostasis"/>
    <property type="evidence" value="ECO:0007669"/>
    <property type="project" value="TreeGrafter"/>
</dbReference>
<dbReference type="KEGG" id="tpal:117641189"/>
<proteinExistence type="inferred from homology"/>
<dbReference type="CDD" id="cd02947">
    <property type="entry name" value="TRX_family"/>
    <property type="match status" value="1"/>
</dbReference>
<comment type="similarity">
    <text evidence="1">Belongs to the thioredoxin family.</text>
</comment>
<dbReference type="PROSITE" id="PS51352">
    <property type="entry name" value="THIOREDOXIN_2"/>
    <property type="match status" value="1"/>
</dbReference>
<dbReference type="InterPro" id="IPR013766">
    <property type="entry name" value="Thioredoxin_domain"/>
</dbReference>
<dbReference type="AlphaFoldDB" id="A0A6P8YJX3"/>
<dbReference type="PANTHER" id="PTHR43601">
    <property type="entry name" value="THIOREDOXIN, MITOCHONDRIAL"/>
    <property type="match status" value="1"/>
</dbReference>
<dbReference type="Pfam" id="PF00085">
    <property type="entry name" value="Thioredoxin"/>
    <property type="match status" value="1"/>
</dbReference>
<dbReference type="GO" id="GO:0005739">
    <property type="term" value="C:mitochondrion"/>
    <property type="evidence" value="ECO:0007669"/>
    <property type="project" value="TreeGrafter"/>
</dbReference>
<dbReference type="InterPro" id="IPR036249">
    <property type="entry name" value="Thioredoxin-like_sf"/>
</dbReference>
<dbReference type="RefSeq" id="XP_034234252.1">
    <property type="nucleotide sequence ID" value="XM_034378361.1"/>
</dbReference>
<evidence type="ECO:0000313" key="7">
    <source>
        <dbReference type="RefSeq" id="XP_034234252.1"/>
    </source>
</evidence>
<dbReference type="RefSeq" id="XP_034234234.1">
    <property type="nucleotide sequence ID" value="XM_034378343.1"/>
</dbReference>
<dbReference type="RefSeq" id="XP_034234227.1">
    <property type="nucleotide sequence ID" value="XM_034378336.1"/>
</dbReference>
<evidence type="ECO:0000256" key="1">
    <source>
        <dbReference type="ARBA" id="ARBA00008987"/>
    </source>
</evidence>
<evidence type="ECO:0000313" key="4">
    <source>
        <dbReference type="RefSeq" id="XP_034234227.1"/>
    </source>
</evidence>
<dbReference type="Gene3D" id="3.40.30.10">
    <property type="entry name" value="Glutaredoxin"/>
    <property type="match status" value="1"/>
</dbReference>
<reference evidence="4 5" key="1">
    <citation type="submission" date="2025-04" db="UniProtKB">
        <authorList>
            <consortium name="RefSeq"/>
        </authorList>
    </citation>
    <scope>IDENTIFICATION</scope>
    <source>
        <tissue evidence="4 5">Total insect</tissue>
    </source>
</reference>
<dbReference type="Proteomes" id="UP000515158">
    <property type="component" value="Unplaced"/>
</dbReference>
<evidence type="ECO:0000313" key="3">
    <source>
        <dbReference type="Proteomes" id="UP000515158"/>
    </source>
</evidence>
<sequence length="199" mass="21671">MALRSVSTCLRNIRLVPIVVDSCLNPQPLLHSTTVSRGVFRGLASSNASRNGQCTGSFCLLPQRLKPKPSGLRYISHSSSVCKVFEVSNNDDFMEKVMNSNVPVIVNFHADWCDPCKILTPQLRAIVEKTEGLDLAIIDVEDNAELVHTFEVKAVPAVLAIKHGRVVDKFIGLQDADQIEGLVAKVAKMAASSTEGDEK</sequence>
<dbReference type="GeneID" id="117641189"/>